<protein>
    <submittedName>
        <fullName evidence="1">Uncharacterized protein</fullName>
    </submittedName>
</protein>
<reference evidence="1 2" key="1">
    <citation type="journal article" date="2002" name="Nature">
        <title>Genome sequence and comparative analysis of the model rodent malaria parasite Plasmodium yoelii yoelii.</title>
        <authorList>
            <person name="Carlton J.M."/>
            <person name="Angiuoli S.V."/>
            <person name="Suh B.B."/>
            <person name="Kooij T.W."/>
            <person name="Pertea M."/>
            <person name="Silva J.C."/>
            <person name="Ermolaeva M.D."/>
            <person name="Allen J.E."/>
            <person name="Selengut J.D."/>
            <person name="Koo H.L."/>
            <person name="Peterson J.D."/>
            <person name="Pop M."/>
            <person name="Kosack D.S."/>
            <person name="Shumway M.F."/>
            <person name="Bidwell S.L."/>
            <person name="Shallom S.J."/>
            <person name="van Aken S.E."/>
            <person name="Riedmuller S.B."/>
            <person name="Feldblyum T.V."/>
            <person name="Cho J.K."/>
            <person name="Quackenbush J."/>
            <person name="Sedegah M."/>
            <person name="Shoaibi A."/>
            <person name="Cummings L.M."/>
            <person name="Florens L."/>
            <person name="Yates J.R."/>
            <person name="Raine J.D."/>
            <person name="Sinden R.E."/>
            <person name="Harris M.A."/>
            <person name="Cunningham D.A."/>
            <person name="Preiser P.R."/>
            <person name="Bergman L.W."/>
            <person name="Vaidya A.B."/>
            <person name="van Lin L.H."/>
            <person name="Janse C.J."/>
            <person name="Waters A.P."/>
            <person name="Smith H.O."/>
            <person name="White O.R."/>
            <person name="Salzberg S.L."/>
            <person name="Venter J.C."/>
            <person name="Fraser C.M."/>
            <person name="Hoffman S.L."/>
            <person name="Gardner M.J."/>
            <person name="Carucci D.J."/>
        </authorList>
    </citation>
    <scope>NUCLEOTIDE SEQUENCE [LARGE SCALE GENOMIC DNA]</scope>
    <source>
        <strain evidence="1 2">17XNL</strain>
    </source>
</reference>
<dbReference type="PaxDb" id="73239-Q7RL77"/>
<dbReference type="Proteomes" id="UP000008553">
    <property type="component" value="Unassembled WGS sequence"/>
</dbReference>
<feature type="non-terminal residue" evidence="1">
    <location>
        <position position="1"/>
    </location>
</feature>
<comment type="caution">
    <text evidence="1">The sequence shown here is derived from an EMBL/GenBank/DDBJ whole genome shotgun (WGS) entry which is preliminary data.</text>
</comment>
<evidence type="ECO:0000313" key="2">
    <source>
        <dbReference type="Proteomes" id="UP000008553"/>
    </source>
</evidence>
<sequence length="22" mass="2428">AVSIYRIKVFMSHIGGSVYKTA</sequence>
<dbReference type="AlphaFoldDB" id="Q7RL77"/>
<accession>Q7RL77</accession>
<dbReference type="EMBL" id="AABL01000736">
    <property type="protein sequence ID" value="EAA22146.1"/>
    <property type="molecule type" value="Genomic_DNA"/>
</dbReference>
<evidence type="ECO:0000313" key="1">
    <source>
        <dbReference type="EMBL" id="EAA22146.1"/>
    </source>
</evidence>
<keyword evidence="2" id="KW-1185">Reference proteome</keyword>
<dbReference type="InParanoid" id="Q7RL77"/>
<organism evidence="1 2">
    <name type="scientific">Plasmodium yoelii yoelii</name>
    <dbReference type="NCBI Taxonomy" id="73239"/>
    <lineage>
        <taxon>Eukaryota</taxon>
        <taxon>Sar</taxon>
        <taxon>Alveolata</taxon>
        <taxon>Apicomplexa</taxon>
        <taxon>Aconoidasida</taxon>
        <taxon>Haemosporida</taxon>
        <taxon>Plasmodiidae</taxon>
        <taxon>Plasmodium</taxon>
        <taxon>Plasmodium (Vinckeia)</taxon>
    </lineage>
</organism>
<gene>
    <name evidence="1" type="ORF">PY02669</name>
</gene>
<proteinExistence type="predicted"/>
<name>Q7RL77_PLAYO</name>